<keyword evidence="5" id="KW-0067">ATP-binding</keyword>
<evidence type="ECO:0000256" key="2">
    <source>
        <dbReference type="ARBA" id="ARBA00022679"/>
    </source>
</evidence>
<dbReference type="InterPro" id="IPR050306">
    <property type="entry name" value="PfkB_Carbo_kinase"/>
</dbReference>
<dbReference type="PANTHER" id="PTHR43085:SF1">
    <property type="entry name" value="PSEUDOURIDINE KINASE-RELATED"/>
    <property type="match status" value="1"/>
</dbReference>
<dbReference type="Proteomes" id="UP001054857">
    <property type="component" value="Unassembled WGS sequence"/>
</dbReference>
<dbReference type="PROSITE" id="PS00583">
    <property type="entry name" value="PFKB_KINASES_1"/>
    <property type="match status" value="1"/>
</dbReference>
<dbReference type="PANTHER" id="PTHR43085">
    <property type="entry name" value="HEXOKINASE FAMILY MEMBER"/>
    <property type="match status" value="1"/>
</dbReference>
<protein>
    <recommendedName>
        <fullName evidence="6">Carbohydrate kinase PfkB domain-containing protein</fullName>
    </recommendedName>
</protein>
<dbReference type="InterPro" id="IPR029056">
    <property type="entry name" value="Ribokinase-like"/>
</dbReference>
<evidence type="ECO:0000256" key="5">
    <source>
        <dbReference type="ARBA" id="ARBA00022840"/>
    </source>
</evidence>
<evidence type="ECO:0000313" key="7">
    <source>
        <dbReference type="EMBL" id="GFR51372.1"/>
    </source>
</evidence>
<dbReference type="Pfam" id="PF00294">
    <property type="entry name" value="PfkB"/>
    <property type="match status" value="1"/>
</dbReference>
<organism evidence="7 8">
    <name type="scientific">Astrephomene gubernaculifera</name>
    <dbReference type="NCBI Taxonomy" id="47775"/>
    <lineage>
        <taxon>Eukaryota</taxon>
        <taxon>Viridiplantae</taxon>
        <taxon>Chlorophyta</taxon>
        <taxon>core chlorophytes</taxon>
        <taxon>Chlorophyceae</taxon>
        <taxon>CS clade</taxon>
        <taxon>Chlamydomonadales</taxon>
        <taxon>Astrephomenaceae</taxon>
        <taxon>Astrephomene</taxon>
    </lineage>
</organism>
<dbReference type="InterPro" id="IPR002173">
    <property type="entry name" value="Carboh/pur_kinase_PfkB_CS"/>
</dbReference>
<evidence type="ECO:0000256" key="3">
    <source>
        <dbReference type="ARBA" id="ARBA00022741"/>
    </source>
</evidence>
<dbReference type="GO" id="GO:0005524">
    <property type="term" value="F:ATP binding"/>
    <property type="evidence" value="ECO:0007669"/>
    <property type="project" value="UniProtKB-KW"/>
</dbReference>
<gene>
    <name evidence="7" type="ORF">Agub_g13799</name>
</gene>
<reference evidence="7 8" key="1">
    <citation type="journal article" date="2021" name="Sci. Rep.">
        <title>Genome sequencing of the multicellular alga Astrephomene provides insights into convergent evolution of germ-soma differentiation.</title>
        <authorList>
            <person name="Yamashita S."/>
            <person name="Yamamoto K."/>
            <person name="Matsuzaki R."/>
            <person name="Suzuki S."/>
            <person name="Yamaguchi H."/>
            <person name="Hirooka S."/>
            <person name="Minakuchi Y."/>
            <person name="Miyagishima S."/>
            <person name="Kawachi M."/>
            <person name="Toyoda A."/>
            <person name="Nozaki H."/>
        </authorList>
    </citation>
    <scope>NUCLEOTIDE SEQUENCE [LARGE SCALE GENOMIC DNA]</scope>
    <source>
        <strain evidence="7 8">NIES-4017</strain>
    </source>
</reference>
<keyword evidence="4" id="KW-0418">Kinase</keyword>
<evidence type="ECO:0000259" key="6">
    <source>
        <dbReference type="Pfam" id="PF00294"/>
    </source>
</evidence>
<sequence>MLLAGANHGRSGASLSHCGSQSRIANIKRFTVPARTAYLAGRSRCAQLCVRADAAQSSAPQANGSAPGKVLCIGEALFDLIADQKGVPREEVTSWTPHAGGAPCNVATACAQLGLDVTFVTALGDDPRGEQLLAVCKGRGVKLHAVQRPVGRPTRDVYVT</sequence>
<keyword evidence="2" id="KW-0808">Transferase</keyword>
<comment type="similarity">
    <text evidence="1">Belongs to the carbohydrate kinase PfkB family.</text>
</comment>
<dbReference type="EMBL" id="BMAR01000049">
    <property type="protein sequence ID" value="GFR51372.1"/>
    <property type="molecule type" value="Genomic_DNA"/>
</dbReference>
<keyword evidence="8" id="KW-1185">Reference proteome</keyword>
<keyword evidence="3" id="KW-0547">Nucleotide-binding</keyword>
<name>A0AAD3E2M7_9CHLO</name>
<accession>A0AAD3E2M7</accession>
<dbReference type="InterPro" id="IPR011611">
    <property type="entry name" value="PfkB_dom"/>
</dbReference>
<dbReference type="GO" id="GO:0016301">
    <property type="term" value="F:kinase activity"/>
    <property type="evidence" value="ECO:0007669"/>
    <property type="project" value="UniProtKB-KW"/>
</dbReference>
<evidence type="ECO:0000256" key="4">
    <source>
        <dbReference type="ARBA" id="ARBA00022777"/>
    </source>
</evidence>
<proteinExistence type="inferred from homology"/>
<dbReference type="AlphaFoldDB" id="A0AAD3E2M7"/>
<feature type="domain" description="Carbohydrate kinase PfkB" evidence="6">
    <location>
        <begin position="69"/>
        <end position="154"/>
    </location>
</feature>
<dbReference type="Gene3D" id="3.40.1190.20">
    <property type="match status" value="1"/>
</dbReference>
<dbReference type="SUPFAM" id="SSF53613">
    <property type="entry name" value="Ribokinase-like"/>
    <property type="match status" value="1"/>
</dbReference>
<comment type="caution">
    <text evidence="7">The sequence shown here is derived from an EMBL/GenBank/DDBJ whole genome shotgun (WGS) entry which is preliminary data.</text>
</comment>
<evidence type="ECO:0000313" key="8">
    <source>
        <dbReference type="Proteomes" id="UP001054857"/>
    </source>
</evidence>
<evidence type="ECO:0000256" key="1">
    <source>
        <dbReference type="ARBA" id="ARBA00010688"/>
    </source>
</evidence>
<feature type="non-terminal residue" evidence="7">
    <location>
        <position position="1"/>
    </location>
</feature>